<keyword evidence="4" id="KW-0804">Transcription</keyword>
<evidence type="ECO:0000256" key="5">
    <source>
        <dbReference type="SAM" id="Phobius"/>
    </source>
</evidence>
<evidence type="ECO:0000256" key="2">
    <source>
        <dbReference type="ARBA" id="ARBA00023015"/>
    </source>
</evidence>
<feature type="domain" description="HTH lysR-type" evidence="6">
    <location>
        <begin position="5"/>
        <end position="62"/>
    </location>
</feature>
<keyword evidence="5" id="KW-0472">Membrane</keyword>
<dbReference type="SUPFAM" id="SSF53850">
    <property type="entry name" value="Periplasmic binding protein-like II"/>
    <property type="match status" value="1"/>
</dbReference>
<keyword evidence="2" id="KW-0805">Transcription regulation</keyword>
<dbReference type="GO" id="GO:0003700">
    <property type="term" value="F:DNA-binding transcription factor activity"/>
    <property type="evidence" value="ECO:0007669"/>
    <property type="project" value="InterPro"/>
</dbReference>
<gene>
    <name evidence="7" type="ORF">EHYA_09046</name>
</gene>
<evidence type="ECO:0000313" key="8">
    <source>
        <dbReference type="Proteomes" id="UP000286931"/>
    </source>
</evidence>
<protein>
    <submittedName>
        <fullName evidence="7">Transcriptional regulator</fullName>
    </submittedName>
</protein>
<sequence>MVRRVTLQQLRYLVAVANFGTMTAAAEALYVAQSALSRALKALEHELGAELFVREGRTVGLTAEGSRVVRLARTVLDTVTAIEDIGRPVGTVSEPTLTVATTSTLAIGHVARLVAAFAAEHPEAPIEVTRHDGREAVLAAVRAGTAAIGVADTPGPGDLRSHRLAETEVVLVSPPDTRLPEPVPWSALHGLPMVLPGRGSERRSQFEAMFAEMGVRPLARSEHNDRVNWVAGVLNGEGSLLWYRDVAEDVFGDSASIRSLDPPLWRGIMLVCREDCRERSARLFVDLARRGGVGEPHAD</sequence>
<dbReference type="Proteomes" id="UP000286931">
    <property type="component" value="Unassembled WGS sequence"/>
</dbReference>
<keyword evidence="3" id="KW-0238">DNA-binding</keyword>
<dbReference type="PROSITE" id="PS50931">
    <property type="entry name" value="HTH_LYSR"/>
    <property type="match status" value="1"/>
</dbReference>
<dbReference type="Pfam" id="PF00126">
    <property type="entry name" value="HTH_1"/>
    <property type="match status" value="1"/>
</dbReference>
<dbReference type="Gene3D" id="1.10.10.10">
    <property type="entry name" value="Winged helix-like DNA-binding domain superfamily/Winged helix DNA-binding domain"/>
    <property type="match status" value="1"/>
</dbReference>
<comment type="similarity">
    <text evidence="1">Belongs to the LysR transcriptional regulatory family.</text>
</comment>
<dbReference type="PANTHER" id="PTHR30346:SF17">
    <property type="entry name" value="LYSR FAMILY TRANSCRIPTIONAL REGULATOR"/>
    <property type="match status" value="1"/>
</dbReference>
<keyword evidence="5" id="KW-1133">Transmembrane helix</keyword>
<accession>A0A401Z336</accession>
<keyword evidence="8" id="KW-1185">Reference proteome</keyword>
<dbReference type="PRINTS" id="PR00039">
    <property type="entry name" value="HTHLYSR"/>
</dbReference>
<dbReference type="GO" id="GO:0032993">
    <property type="term" value="C:protein-DNA complex"/>
    <property type="evidence" value="ECO:0007669"/>
    <property type="project" value="TreeGrafter"/>
</dbReference>
<dbReference type="CDD" id="cd05466">
    <property type="entry name" value="PBP2_LTTR_substrate"/>
    <property type="match status" value="1"/>
</dbReference>
<dbReference type="GO" id="GO:0003677">
    <property type="term" value="F:DNA binding"/>
    <property type="evidence" value="ECO:0007669"/>
    <property type="project" value="UniProtKB-KW"/>
</dbReference>
<dbReference type="InterPro" id="IPR036388">
    <property type="entry name" value="WH-like_DNA-bd_sf"/>
</dbReference>
<feature type="transmembrane region" description="Helical" evidence="5">
    <location>
        <begin position="12"/>
        <end position="32"/>
    </location>
</feature>
<dbReference type="EMBL" id="BIFH01000047">
    <property type="protein sequence ID" value="GCE01282.1"/>
    <property type="molecule type" value="Genomic_DNA"/>
</dbReference>
<dbReference type="SUPFAM" id="SSF46785">
    <property type="entry name" value="Winged helix' DNA-binding domain"/>
    <property type="match status" value="1"/>
</dbReference>
<name>A0A401Z336_9ACTN</name>
<evidence type="ECO:0000256" key="1">
    <source>
        <dbReference type="ARBA" id="ARBA00009437"/>
    </source>
</evidence>
<dbReference type="Gene3D" id="3.40.190.290">
    <property type="match status" value="1"/>
</dbReference>
<dbReference type="AlphaFoldDB" id="A0A401Z336"/>
<evidence type="ECO:0000256" key="4">
    <source>
        <dbReference type="ARBA" id="ARBA00023163"/>
    </source>
</evidence>
<dbReference type="InterPro" id="IPR005119">
    <property type="entry name" value="LysR_subst-bd"/>
</dbReference>
<evidence type="ECO:0000256" key="3">
    <source>
        <dbReference type="ARBA" id="ARBA00023125"/>
    </source>
</evidence>
<keyword evidence="5" id="KW-0812">Transmembrane</keyword>
<evidence type="ECO:0000259" key="6">
    <source>
        <dbReference type="PROSITE" id="PS50931"/>
    </source>
</evidence>
<evidence type="ECO:0000313" key="7">
    <source>
        <dbReference type="EMBL" id="GCE01282.1"/>
    </source>
</evidence>
<dbReference type="Pfam" id="PF03466">
    <property type="entry name" value="LysR_substrate"/>
    <property type="match status" value="1"/>
</dbReference>
<reference evidence="7 8" key="1">
    <citation type="submission" date="2018-12" db="EMBL/GenBank/DDBJ databases">
        <title>Draft genome sequence of Embleya hyalina NBRC 13850T.</title>
        <authorList>
            <person name="Komaki H."/>
            <person name="Hosoyama A."/>
            <person name="Kimura A."/>
            <person name="Ichikawa N."/>
            <person name="Tamura T."/>
        </authorList>
    </citation>
    <scope>NUCLEOTIDE SEQUENCE [LARGE SCALE GENOMIC DNA]</scope>
    <source>
        <strain evidence="7 8">NBRC 13850</strain>
    </source>
</reference>
<comment type="caution">
    <text evidence="7">The sequence shown here is derived from an EMBL/GenBank/DDBJ whole genome shotgun (WGS) entry which is preliminary data.</text>
</comment>
<dbReference type="InterPro" id="IPR036390">
    <property type="entry name" value="WH_DNA-bd_sf"/>
</dbReference>
<organism evidence="7 8">
    <name type="scientific">Embleya hyalina</name>
    <dbReference type="NCBI Taxonomy" id="516124"/>
    <lineage>
        <taxon>Bacteria</taxon>
        <taxon>Bacillati</taxon>
        <taxon>Actinomycetota</taxon>
        <taxon>Actinomycetes</taxon>
        <taxon>Kitasatosporales</taxon>
        <taxon>Streptomycetaceae</taxon>
        <taxon>Embleya</taxon>
    </lineage>
</organism>
<dbReference type="InterPro" id="IPR000847">
    <property type="entry name" value="LysR_HTH_N"/>
</dbReference>
<proteinExistence type="inferred from homology"/>
<dbReference type="FunFam" id="1.10.10.10:FF:000001">
    <property type="entry name" value="LysR family transcriptional regulator"/>
    <property type="match status" value="1"/>
</dbReference>
<dbReference type="PANTHER" id="PTHR30346">
    <property type="entry name" value="TRANSCRIPTIONAL DUAL REGULATOR HCAR-RELATED"/>
    <property type="match status" value="1"/>
</dbReference>